<dbReference type="KEGG" id="tom:BWR18_09080"/>
<reference evidence="1 2" key="1">
    <citation type="submission" date="2017-01" db="EMBL/GenBank/DDBJ databases">
        <title>Complete genome of Tateyamaria omphalii DOK1-4 isolated from seawater in Dokdo.</title>
        <authorList>
            <person name="Kim J.H."/>
            <person name="Chi W.-J."/>
        </authorList>
    </citation>
    <scope>NUCLEOTIDE SEQUENCE [LARGE SCALE GENOMIC DNA]</scope>
    <source>
        <strain evidence="1 2">DOK1-4</strain>
    </source>
</reference>
<sequence length="306" mass="33977">MSGRPDPKAPLLDGIEALEQVLAEHPEDPVVATIVAHAHMDLAWAWRGTGWDVEVPVRNREAFAAHFDRAGDILMPFDAKDADCPLLAAAHCTLITGRGGSPREVVSRYETWMELDPKNARAFRAMGTQLLPRWHGSYDRLELEARRAAGRSYDLWGTGAYTWVMFDAIAQDSKACARLDLDFFLDGLTDILKRTHDQHTVNLLAAYCANTMGATPTGHDETDYIRIQIAAAADEIVREYLTELHPMLWAHAARGFDNGLRVRCADKFAASGQADALRYLSQLFRRELATGKSIVFTQNGPELQSG</sequence>
<keyword evidence="2" id="KW-1185">Reference proteome</keyword>
<dbReference type="AlphaFoldDB" id="A0A1P8N0E4"/>
<dbReference type="OrthoDB" id="7734559at2"/>
<protein>
    <submittedName>
        <fullName evidence="1">Uncharacterized protein</fullName>
    </submittedName>
</protein>
<dbReference type="STRING" id="299262.BWR18_09080"/>
<evidence type="ECO:0000313" key="2">
    <source>
        <dbReference type="Proteomes" id="UP000186336"/>
    </source>
</evidence>
<dbReference type="Proteomes" id="UP000186336">
    <property type="component" value="Chromosome"/>
</dbReference>
<proteinExistence type="predicted"/>
<dbReference type="EMBL" id="CP019312">
    <property type="protein sequence ID" value="APX13791.1"/>
    <property type="molecule type" value="Genomic_DNA"/>
</dbReference>
<organism evidence="1 2">
    <name type="scientific">Tateyamaria omphalii</name>
    <dbReference type="NCBI Taxonomy" id="299262"/>
    <lineage>
        <taxon>Bacteria</taxon>
        <taxon>Pseudomonadati</taxon>
        <taxon>Pseudomonadota</taxon>
        <taxon>Alphaproteobacteria</taxon>
        <taxon>Rhodobacterales</taxon>
        <taxon>Roseobacteraceae</taxon>
        <taxon>Tateyamaria</taxon>
    </lineage>
</organism>
<gene>
    <name evidence="1" type="ORF">BWR18_09080</name>
</gene>
<accession>A0A1P8N0E4</accession>
<evidence type="ECO:0000313" key="1">
    <source>
        <dbReference type="EMBL" id="APX13791.1"/>
    </source>
</evidence>
<name>A0A1P8N0E4_9RHOB</name>